<dbReference type="SUPFAM" id="SSF52768">
    <property type="entry name" value="Arginase/deacetylase"/>
    <property type="match status" value="1"/>
</dbReference>
<dbReference type="InterPro" id="IPR023801">
    <property type="entry name" value="His_deacetylse_dom"/>
</dbReference>
<dbReference type="CDD" id="cd09992">
    <property type="entry name" value="HDAC_classII"/>
    <property type="match status" value="1"/>
</dbReference>
<proteinExistence type="predicted"/>
<dbReference type="GO" id="GO:0040029">
    <property type="term" value="P:epigenetic regulation of gene expression"/>
    <property type="evidence" value="ECO:0007669"/>
    <property type="project" value="TreeGrafter"/>
</dbReference>
<dbReference type="InterPro" id="IPR037138">
    <property type="entry name" value="His_deacetylse_dom_sf"/>
</dbReference>
<dbReference type="InterPro" id="IPR023696">
    <property type="entry name" value="Ureohydrolase_dom_sf"/>
</dbReference>
<keyword evidence="3" id="KW-1185">Reference proteome</keyword>
<name>A0A835AZG0_9POAL</name>
<dbReference type="GO" id="GO:0000118">
    <property type="term" value="C:histone deacetylase complex"/>
    <property type="evidence" value="ECO:0007669"/>
    <property type="project" value="TreeGrafter"/>
</dbReference>
<protein>
    <recommendedName>
        <fullName evidence="1">Histone deacetylase domain-containing protein</fullName>
    </recommendedName>
</protein>
<feature type="domain" description="Histone deacetylase" evidence="1">
    <location>
        <begin position="36"/>
        <end position="222"/>
    </location>
</feature>
<gene>
    <name evidence="2" type="ORF">HU200_051845</name>
</gene>
<evidence type="ECO:0000313" key="3">
    <source>
        <dbReference type="Proteomes" id="UP000636709"/>
    </source>
</evidence>
<dbReference type="GO" id="GO:0004407">
    <property type="term" value="F:histone deacetylase activity"/>
    <property type="evidence" value="ECO:0007669"/>
    <property type="project" value="TreeGrafter"/>
</dbReference>
<dbReference type="Gene3D" id="3.40.800.20">
    <property type="entry name" value="Histone deacetylase domain"/>
    <property type="match status" value="1"/>
</dbReference>
<dbReference type="Pfam" id="PF00850">
    <property type="entry name" value="Hist_deacetyl"/>
    <property type="match status" value="1"/>
</dbReference>
<reference evidence="2" key="1">
    <citation type="submission" date="2020-07" db="EMBL/GenBank/DDBJ databases">
        <title>Genome sequence and genetic diversity analysis of an under-domesticated orphan crop, white fonio (Digitaria exilis).</title>
        <authorList>
            <person name="Bennetzen J.L."/>
            <person name="Chen S."/>
            <person name="Ma X."/>
            <person name="Wang X."/>
            <person name="Yssel A.E.J."/>
            <person name="Chaluvadi S.R."/>
            <person name="Johnson M."/>
            <person name="Gangashetty P."/>
            <person name="Hamidou F."/>
            <person name="Sanogo M.D."/>
            <person name="Zwaenepoel A."/>
            <person name="Wallace J."/>
            <person name="Van De Peer Y."/>
            <person name="Van Deynze A."/>
        </authorList>
    </citation>
    <scope>NUCLEOTIDE SEQUENCE</scope>
    <source>
        <tissue evidence="2">Leaves</tissue>
    </source>
</reference>
<dbReference type="Proteomes" id="UP000636709">
    <property type="component" value="Unassembled WGS sequence"/>
</dbReference>
<dbReference type="EMBL" id="JACEFO010002273">
    <property type="protein sequence ID" value="KAF8668666.1"/>
    <property type="molecule type" value="Genomic_DNA"/>
</dbReference>
<evidence type="ECO:0000313" key="2">
    <source>
        <dbReference type="EMBL" id="KAF8668666.1"/>
    </source>
</evidence>
<comment type="caution">
    <text evidence="2">The sequence shown here is derived from an EMBL/GenBank/DDBJ whole genome shotgun (WGS) entry which is preliminary data.</text>
</comment>
<evidence type="ECO:0000259" key="1">
    <source>
        <dbReference type="Pfam" id="PF00850"/>
    </source>
</evidence>
<accession>A0A835AZG0</accession>
<dbReference type="GO" id="GO:0005737">
    <property type="term" value="C:cytoplasm"/>
    <property type="evidence" value="ECO:0007669"/>
    <property type="project" value="TreeGrafter"/>
</dbReference>
<dbReference type="PANTHER" id="PTHR10625">
    <property type="entry name" value="HISTONE DEACETYLASE HDAC1-RELATED"/>
    <property type="match status" value="1"/>
</dbReference>
<dbReference type="AlphaFoldDB" id="A0A835AZG0"/>
<sequence>MPSPPRVGGVGGFAFPCGLLYDERMCAHATPDGEDHPENPERLRAIWRKLNAEGITSRYGASTGVSCVVLKAKEAEDKYIASVHSQDHIKLMKEISSKKYDSSRSKIASKYNSIYFNKGSSESAVLAAGSVIEVAEKVAAGKLSSAIALVRPPGHHAEHDKAMGFCLFNNVAVAANYLLTERPNLGIKKILIVDWDVHHENATQKMFYSDPRVLFFSVHRFEKLN</sequence>
<dbReference type="OrthoDB" id="424012at2759"/>
<dbReference type="PANTHER" id="PTHR10625:SF25">
    <property type="entry name" value="HISTONE DEACETYLASE 18-RELATED"/>
    <property type="match status" value="1"/>
</dbReference>
<organism evidence="2 3">
    <name type="scientific">Digitaria exilis</name>
    <dbReference type="NCBI Taxonomy" id="1010633"/>
    <lineage>
        <taxon>Eukaryota</taxon>
        <taxon>Viridiplantae</taxon>
        <taxon>Streptophyta</taxon>
        <taxon>Embryophyta</taxon>
        <taxon>Tracheophyta</taxon>
        <taxon>Spermatophyta</taxon>
        <taxon>Magnoliopsida</taxon>
        <taxon>Liliopsida</taxon>
        <taxon>Poales</taxon>
        <taxon>Poaceae</taxon>
        <taxon>PACMAD clade</taxon>
        <taxon>Panicoideae</taxon>
        <taxon>Panicodae</taxon>
        <taxon>Paniceae</taxon>
        <taxon>Anthephorinae</taxon>
        <taxon>Digitaria</taxon>
    </lineage>
</organism>